<dbReference type="InterPro" id="IPR017744">
    <property type="entry name" value="BcsG"/>
</dbReference>
<reference evidence="2" key="1">
    <citation type="submission" date="2023-06" db="EMBL/GenBank/DDBJ databases">
        <authorList>
            <person name="Zhang S."/>
        </authorList>
    </citation>
    <scope>NUCLEOTIDE SEQUENCE</scope>
    <source>
        <strain evidence="2">SG2303</strain>
    </source>
</reference>
<accession>A0ABT7XHL9</accession>
<keyword evidence="1" id="KW-1133">Transmembrane helix</keyword>
<organism evidence="2 3">
    <name type="scientific">Crenobacter oryzisoli</name>
    <dbReference type="NCBI Taxonomy" id="3056844"/>
    <lineage>
        <taxon>Bacteria</taxon>
        <taxon>Pseudomonadati</taxon>
        <taxon>Pseudomonadota</taxon>
        <taxon>Betaproteobacteria</taxon>
        <taxon>Neisseriales</taxon>
        <taxon>Neisseriaceae</taxon>
        <taxon>Crenobacter</taxon>
    </lineage>
</organism>
<gene>
    <name evidence="2" type="primary">bcsG</name>
    <name evidence="2" type="ORF">QU481_00050</name>
</gene>
<evidence type="ECO:0000313" key="3">
    <source>
        <dbReference type="Proteomes" id="UP001168540"/>
    </source>
</evidence>
<keyword evidence="2" id="KW-0808">Transferase</keyword>
<feature type="transmembrane region" description="Helical" evidence="1">
    <location>
        <begin position="117"/>
        <end position="134"/>
    </location>
</feature>
<feature type="transmembrane region" description="Helical" evidence="1">
    <location>
        <begin position="32"/>
        <end position="54"/>
    </location>
</feature>
<dbReference type="Proteomes" id="UP001168540">
    <property type="component" value="Unassembled WGS sequence"/>
</dbReference>
<name>A0ABT7XHL9_9NEIS</name>
<keyword evidence="3" id="KW-1185">Reference proteome</keyword>
<dbReference type="Gene3D" id="3.40.720.10">
    <property type="entry name" value="Alkaline Phosphatase, subunit A"/>
    <property type="match status" value="1"/>
</dbReference>
<protein>
    <submittedName>
        <fullName evidence="2">Cellulose biosynthesis protein BcsG</fullName>
        <ecNumber evidence="2">2.7.8.-</ecNumber>
    </submittedName>
</protein>
<dbReference type="Pfam" id="PF11658">
    <property type="entry name" value="CBP_BcsG"/>
    <property type="match status" value="1"/>
</dbReference>
<dbReference type="InterPro" id="IPR017850">
    <property type="entry name" value="Alkaline_phosphatase_core_sf"/>
</dbReference>
<evidence type="ECO:0000256" key="1">
    <source>
        <dbReference type="SAM" id="Phobius"/>
    </source>
</evidence>
<dbReference type="GO" id="GO:0016740">
    <property type="term" value="F:transferase activity"/>
    <property type="evidence" value="ECO:0007669"/>
    <property type="project" value="UniProtKB-KW"/>
</dbReference>
<dbReference type="EC" id="2.7.8.-" evidence="2"/>
<keyword evidence="1" id="KW-0472">Membrane</keyword>
<proteinExistence type="predicted"/>
<comment type="caution">
    <text evidence="2">The sequence shown here is derived from an EMBL/GenBank/DDBJ whole genome shotgun (WGS) entry which is preliminary data.</text>
</comment>
<dbReference type="RefSeq" id="WP_289827811.1">
    <property type="nucleotide sequence ID" value="NZ_JAUEDK010000001.1"/>
</dbReference>
<evidence type="ECO:0000313" key="2">
    <source>
        <dbReference type="EMBL" id="MDN0073291.1"/>
    </source>
</evidence>
<keyword evidence="1" id="KW-0812">Transmembrane</keyword>
<sequence length="538" mass="58929">MASTTSHNTPLASSRTAGLGAWSLYFIVKLLMFWQGLLGFHPLPNLAFALLLLVPVEGRLKVGLRNALATVAAAALLYNDSFLPSFAQTLSQLKVIQGFSLTYLLELAGRVAKPDDVLLLVVLAVGYALLSRYLRIGTLVMMALLGVCGSQLWTSYRPAPAVAVAVAVAATGSTGSTAAGGTQSLDDKLAAFYKNEQQRMVAFNPPLADPGFDILLIHICSLAWDDLRDVKLDNHPLLSRFDFLFTHFNSAAAYSGPAAIRVLRATCGQTNHTALYDSASSQCYLFDNLAKLGFKNELMMNHDGHFDDFLKLVQNEGHLNQPLMSQKGLKVGQHAFDDSPLYDDYEVLNRWLELRKNDPAQHVAAYYNTISLHDGNRVVGAGNLNTQDSYHLRANNLFNGLNRFIDSLEQSHRKVILIMVPEHGAALRGDKLQFSGLREIPTPAITTVPAAIKVIGTAAKANPVRIDQPVSYMAVSTILSRMMNKSPFGADYAPQHYLDQLPTTPYVAENAGTVMMQDGARYMMRQQGANWTPYPIAQ</sequence>
<dbReference type="NCBIfam" id="TIGR03368">
    <property type="entry name" value="cellulose_yhjU"/>
    <property type="match status" value="1"/>
</dbReference>
<dbReference type="EMBL" id="JAUEDK010000001">
    <property type="protein sequence ID" value="MDN0073291.1"/>
    <property type="molecule type" value="Genomic_DNA"/>
</dbReference>